<evidence type="ECO:0000313" key="12">
    <source>
        <dbReference type="Proteomes" id="UP000036406"/>
    </source>
</evidence>
<sequence>MVIGDSAVSHLLIDIALQRLQLFDDTFICVGDYSVSTARNGAGERDGSGCTPRGQHYIRVMIGAGQPLNSVFRGRRPTGEIYNPELAIDHPERDWILSRIVWLCGRQWGVNRGPGVDTFRRFIYIHGTPDTEPMGTPLSHGCVRMRNADLVALFARLRPGMPVLIF</sequence>
<reference evidence="11 12" key="1">
    <citation type="submission" date="2015-05" db="EMBL/GenBank/DDBJ databases">
        <title>Complete genome of Marinobacter psychrophilus strain 20041T isolated from sea-ice of the Canadian Basin.</title>
        <authorList>
            <person name="Song L."/>
            <person name="Ren L."/>
            <person name="Yu Y."/>
            <person name="Wang X."/>
        </authorList>
    </citation>
    <scope>NUCLEOTIDE SEQUENCE [LARGE SCALE GENOMIC DNA]</scope>
    <source>
        <strain evidence="11 12">20041</strain>
    </source>
</reference>
<keyword evidence="3" id="KW-0328">Glycosyltransferase</keyword>
<keyword evidence="5" id="KW-0378">Hydrolase</keyword>
<dbReference type="Pfam" id="PF03734">
    <property type="entry name" value="YkuD"/>
    <property type="match status" value="1"/>
</dbReference>
<dbReference type="GO" id="GO:0018104">
    <property type="term" value="P:peptidoglycan-protein cross-linking"/>
    <property type="evidence" value="ECO:0007669"/>
    <property type="project" value="TreeGrafter"/>
</dbReference>
<feature type="active site" description="Proton donor/acceptor" evidence="9">
    <location>
        <position position="126"/>
    </location>
</feature>
<evidence type="ECO:0000259" key="10">
    <source>
        <dbReference type="PROSITE" id="PS52029"/>
    </source>
</evidence>
<accession>A0A0H4HZ31</accession>
<feature type="domain" description="L,D-TPase catalytic" evidence="10">
    <location>
        <begin position="9"/>
        <end position="166"/>
    </location>
</feature>
<evidence type="ECO:0000256" key="9">
    <source>
        <dbReference type="PROSITE-ProRule" id="PRU01373"/>
    </source>
</evidence>
<keyword evidence="8 9" id="KW-0961">Cell wall biogenesis/degradation</keyword>
<dbReference type="AlphaFoldDB" id="A0A0H4HZ31"/>
<dbReference type="GO" id="GO:0071972">
    <property type="term" value="F:peptidoglycan L,D-transpeptidase activity"/>
    <property type="evidence" value="ECO:0007669"/>
    <property type="project" value="TreeGrafter"/>
</dbReference>
<dbReference type="RefSeq" id="WP_048384636.1">
    <property type="nucleotide sequence ID" value="NZ_CP011494.1"/>
</dbReference>
<keyword evidence="7 9" id="KW-0573">Peptidoglycan synthesis</keyword>
<dbReference type="UniPathway" id="UPA00219"/>
<evidence type="ECO:0000313" key="11">
    <source>
        <dbReference type="EMBL" id="AKO51934.1"/>
    </source>
</evidence>
<dbReference type="PANTHER" id="PTHR30582">
    <property type="entry name" value="L,D-TRANSPEPTIDASE"/>
    <property type="match status" value="1"/>
</dbReference>
<keyword evidence="12" id="KW-1185">Reference proteome</keyword>
<feature type="active site" description="Nucleophile" evidence="9">
    <location>
        <position position="142"/>
    </location>
</feature>
<evidence type="ECO:0000256" key="6">
    <source>
        <dbReference type="ARBA" id="ARBA00022960"/>
    </source>
</evidence>
<dbReference type="CDD" id="cd16913">
    <property type="entry name" value="YkuD_like"/>
    <property type="match status" value="1"/>
</dbReference>
<evidence type="ECO:0000256" key="2">
    <source>
        <dbReference type="ARBA" id="ARBA00005992"/>
    </source>
</evidence>
<dbReference type="GO" id="GO:0016757">
    <property type="term" value="F:glycosyltransferase activity"/>
    <property type="evidence" value="ECO:0007669"/>
    <property type="project" value="UniProtKB-KW"/>
</dbReference>
<dbReference type="GO" id="GO:0071555">
    <property type="term" value="P:cell wall organization"/>
    <property type="evidence" value="ECO:0007669"/>
    <property type="project" value="UniProtKB-UniRule"/>
</dbReference>
<dbReference type="PROSITE" id="PS52029">
    <property type="entry name" value="LD_TPASE"/>
    <property type="match status" value="1"/>
</dbReference>
<keyword evidence="4" id="KW-0808">Transferase</keyword>
<dbReference type="InterPro" id="IPR038063">
    <property type="entry name" value="Transpep_catalytic_dom"/>
</dbReference>
<protein>
    <submittedName>
        <fullName evidence="11">Peptidase</fullName>
    </submittedName>
</protein>
<evidence type="ECO:0000256" key="7">
    <source>
        <dbReference type="ARBA" id="ARBA00022984"/>
    </source>
</evidence>
<evidence type="ECO:0000256" key="4">
    <source>
        <dbReference type="ARBA" id="ARBA00022679"/>
    </source>
</evidence>
<dbReference type="Gene3D" id="2.40.440.10">
    <property type="entry name" value="L,D-transpeptidase catalytic domain-like"/>
    <property type="match status" value="1"/>
</dbReference>
<comment type="similarity">
    <text evidence="2">Belongs to the YkuD family.</text>
</comment>
<dbReference type="KEGG" id="mpq:ABA45_05450"/>
<dbReference type="PATRIC" id="fig|330734.3.peg.1152"/>
<dbReference type="GO" id="GO:0008360">
    <property type="term" value="P:regulation of cell shape"/>
    <property type="evidence" value="ECO:0007669"/>
    <property type="project" value="UniProtKB-UniRule"/>
</dbReference>
<comment type="pathway">
    <text evidence="1 9">Cell wall biogenesis; peptidoglycan biosynthesis.</text>
</comment>
<dbReference type="Proteomes" id="UP000036406">
    <property type="component" value="Chromosome"/>
</dbReference>
<organism evidence="11 12">
    <name type="scientific">Marinobacter psychrophilus</name>
    <dbReference type="NCBI Taxonomy" id="330734"/>
    <lineage>
        <taxon>Bacteria</taxon>
        <taxon>Pseudomonadati</taxon>
        <taxon>Pseudomonadota</taxon>
        <taxon>Gammaproteobacteria</taxon>
        <taxon>Pseudomonadales</taxon>
        <taxon>Marinobacteraceae</taxon>
        <taxon>Marinobacter</taxon>
    </lineage>
</organism>
<evidence type="ECO:0000256" key="5">
    <source>
        <dbReference type="ARBA" id="ARBA00022801"/>
    </source>
</evidence>
<proteinExistence type="inferred from homology"/>
<evidence type="ECO:0000256" key="1">
    <source>
        <dbReference type="ARBA" id="ARBA00004752"/>
    </source>
</evidence>
<dbReference type="PANTHER" id="PTHR30582:SF24">
    <property type="entry name" value="L,D-TRANSPEPTIDASE ERFK_SRFK-RELATED"/>
    <property type="match status" value="1"/>
</dbReference>
<dbReference type="SUPFAM" id="SSF141523">
    <property type="entry name" value="L,D-transpeptidase catalytic domain-like"/>
    <property type="match status" value="1"/>
</dbReference>
<evidence type="ECO:0000256" key="8">
    <source>
        <dbReference type="ARBA" id="ARBA00023316"/>
    </source>
</evidence>
<name>A0A0H4HZ31_9GAMM</name>
<evidence type="ECO:0000256" key="3">
    <source>
        <dbReference type="ARBA" id="ARBA00022676"/>
    </source>
</evidence>
<dbReference type="EMBL" id="CP011494">
    <property type="protein sequence ID" value="AKO51934.1"/>
    <property type="molecule type" value="Genomic_DNA"/>
</dbReference>
<dbReference type="InterPro" id="IPR050979">
    <property type="entry name" value="LD-transpeptidase"/>
</dbReference>
<dbReference type="STRING" id="330734.ABA45_05450"/>
<dbReference type="GO" id="GO:0005576">
    <property type="term" value="C:extracellular region"/>
    <property type="evidence" value="ECO:0007669"/>
    <property type="project" value="TreeGrafter"/>
</dbReference>
<dbReference type="InterPro" id="IPR005490">
    <property type="entry name" value="LD_TPept_cat_dom"/>
</dbReference>
<gene>
    <name evidence="11" type="ORF">ABA45_05450</name>
</gene>
<keyword evidence="6 9" id="KW-0133">Cell shape</keyword>